<feature type="transmembrane region" description="Helical" evidence="2">
    <location>
        <begin position="273"/>
        <end position="298"/>
    </location>
</feature>
<proteinExistence type="predicted"/>
<feature type="transmembrane region" description="Helical" evidence="2">
    <location>
        <begin position="310"/>
        <end position="335"/>
    </location>
</feature>
<dbReference type="AlphaFoldDB" id="A0A4R6G050"/>
<comment type="caution">
    <text evidence="4">The sequence shown here is derived from an EMBL/GenBank/DDBJ whole genome shotgun (WGS) entry which is preliminary data.</text>
</comment>
<feature type="region of interest" description="Disordered" evidence="1">
    <location>
        <begin position="788"/>
        <end position="808"/>
    </location>
</feature>
<sequence>MAGAKIGSLNVDLTLGTARFKKGLSDAQRQLLDTQKRFRAVGAKMQSLGTTMSIGLTAPFAALMAKAIPAATKASEAIAQVDSALKSMGPVAGYTSGQLQEMAKQLEHTSSFNDKDILKDVTANLLTFGNVAGSAFSRAQQVAVDLSTRLDQDLKSSAIQLGKALNDPVKGLTALSRVGVSFTKEQTAQVKAMMAAGDAASAQNLILTELEKQYGGAAQAARDAAPGSDTVDAWREFQEQVGALALEVLPVFTDMATKVLNVFNDLSPGMRAVVVGGAALAAALGPVLVGLGGLVQIAAPLLAGFGGAGLAGVLTTLGGLLLPIAAAAGAVYLAWKNWDTIGPALRQLGETLQQAFGPTVVATFEALKAAALALWNGPFGDLLTDTVSHAVASVKDLWEQFGPAVISIVKAAGVIVATTFQQISDVINVVAALLHGRWGEAWDYAKKTVADGIIGALDVLRALAPGAIKSMRALYAGVKTWVQDRLGAVWTWLHGKLKAVGGWFFDLYDKVVGHSYIPDMVDAIGDHMARLQGNMVNVARDATEKTGNAFGDLQEQVAPILDRLFPDQAKFNQFKRDLANLTTYASKAGWTEDETSEAQTRLRREYMGGGDPSHAIDQWMADNSDSSVLTEGVKSVADSVNEEWQRVAAANDNMKAGFADMARDVTGSLKGLVSNIKSGDILGALQTVLDLVGQVSSLLGGSFKPATRTYSVGGISTPRANGGPMVPGRTYEVGEHGREWVTVGGMASATPDRRAGQAGRREGGVMEIRLRDELLDARIISGSARVTQAGISEKAKSDSYRASRGFGR</sequence>
<gene>
    <name evidence="4" type="ORF">EV664_101412</name>
</gene>
<keyword evidence="2" id="KW-1133">Transmembrane helix</keyword>
<evidence type="ECO:0000259" key="3">
    <source>
        <dbReference type="Pfam" id="PF06791"/>
    </source>
</evidence>
<dbReference type="InterPro" id="IPR009628">
    <property type="entry name" value="Phage_tape_measure_N"/>
</dbReference>
<dbReference type="Proteomes" id="UP000295493">
    <property type="component" value="Unassembled WGS sequence"/>
</dbReference>
<evidence type="ECO:0000256" key="1">
    <source>
        <dbReference type="SAM" id="MobiDB-lite"/>
    </source>
</evidence>
<keyword evidence="2" id="KW-0812">Transmembrane</keyword>
<dbReference type="Pfam" id="PF06791">
    <property type="entry name" value="TMP_2"/>
    <property type="match status" value="1"/>
</dbReference>
<dbReference type="OrthoDB" id="8477313at2"/>
<protein>
    <submittedName>
        <fullName evidence="4">Phage-related minor tail protein</fullName>
    </submittedName>
</protein>
<feature type="domain" description="Bacteriophage tail tape measure N-terminal" evidence="3">
    <location>
        <begin position="37"/>
        <end position="191"/>
    </location>
</feature>
<evidence type="ECO:0000313" key="5">
    <source>
        <dbReference type="Proteomes" id="UP000295493"/>
    </source>
</evidence>
<dbReference type="EMBL" id="SNWD01000001">
    <property type="protein sequence ID" value="TDN86834.1"/>
    <property type="molecule type" value="Genomic_DNA"/>
</dbReference>
<accession>A0A4R6G050</accession>
<evidence type="ECO:0000256" key="2">
    <source>
        <dbReference type="SAM" id="Phobius"/>
    </source>
</evidence>
<name>A0A4R6G050_9SPHN</name>
<organism evidence="4 5">
    <name type="scientific">Stakelama pacifica</name>
    <dbReference type="NCBI Taxonomy" id="517720"/>
    <lineage>
        <taxon>Bacteria</taxon>
        <taxon>Pseudomonadati</taxon>
        <taxon>Pseudomonadota</taxon>
        <taxon>Alphaproteobacteria</taxon>
        <taxon>Sphingomonadales</taxon>
        <taxon>Sphingomonadaceae</taxon>
        <taxon>Stakelama</taxon>
    </lineage>
</organism>
<keyword evidence="5" id="KW-1185">Reference proteome</keyword>
<reference evidence="4 5" key="1">
    <citation type="submission" date="2019-03" db="EMBL/GenBank/DDBJ databases">
        <title>Genomic Encyclopedia of Type Strains, Phase IV (KMG-IV): sequencing the most valuable type-strain genomes for metagenomic binning, comparative biology and taxonomic classification.</title>
        <authorList>
            <person name="Goeker M."/>
        </authorList>
    </citation>
    <scope>NUCLEOTIDE SEQUENCE [LARGE SCALE GENOMIC DNA]</scope>
    <source>
        <strain evidence="4 5">DSM 25059</strain>
    </source>
</reference>
<dbReference type="RefSeq" id="WP_133494007.1">
    <property type="nucleotide sequence ID" value="NZ_BMLU01000001.1"/>
</dbReference>
<keyword evidence="2" id="KW-0472">Membrane</keyword>
<evidence type="ECO:0000313" key="4">
    <source>
        <dbReference type="EMBL" id="TDN86834.1"/>
    </source>
</evidence>